<keyword evidence="3" id="KW-1185">Reference proteome</keyword>
<dbReference type="InterPro" id="IPR058873">
    <property type="entry name" value="PDDEXK_GAPS4"/>
</dbReference>
<dbReference type="Pfam" id="PF26115">
    <property type="entry name" value="PDDEXK_GAPS4"/>
    <property type="match status" value="1"/>
</dbReference>
<evidence type="ECO:0000313" key="2">
    <source>
        <dbReference type="EMBL" id="QPB42757.1"/>
    </source>
</evidence>
<dbReference type="EMBL" id="CP063056">
    <property type="protein sequence ID" value="QPB42757.1"/>
    <property type="molecule type" value="Genomic_DNA"/>
</dbReference>
<reference evidence="2 3" key="1">
    <citation type="submission" date="2020-10" db="EMBL/GenBank/DDBJ databases">
        <title>Genome Sequencing of Rodentibacter spp. strain DSM111151.</title>
        <authorList>
            <person name="Benga L."/>
            <person name="Lautwein T."/>
        </authorList>
    </citation>
    <scope>NUCLEOTIDE SEQUENCE [LARGE SCALE GENOMIC DNA]</scope>
    <source>
        <strain evidence="2 3">DSM 111151</strain>
    </source>
</reference>
<sequence length="311" mass="35474">MAGEKSKKSGEIGEKIAISLLDKIGWKHQIQNLSITCNNEKHKNHSGKKKSSHGEDSIYIYDTPFHDEKTVVAHISIKNATNGYPTRESEINSTFKKHIEQLSQIIECAEYDQEVNSLIQAFGAKKNLQHIGVLVWLHNDEKTINKDILKVISKSRLGLEGNTPYYVIDAGRASFLFQVINDLGSKSKNGNYQFYYPRIGTSITVNTDRSNSYLPIGLIVSDIIPAVVTIGECKKFYLYVREEFDELTYKNMMAYALNFSAGLVNEIYIGFPNYNPVKDNVVTEKTRIFFKDRKEMITPFSYNKTFLELIK</sequence>
<accession>A0ABX6UY17</accession>
<dbReference type="Proteomes" id="UP000663069">
    <property type="component" value="Chromosome"/>
</dbReference>
<evidence type="ECO:0000259" key="1">
    <source>
        <dbReference type="Pfam" id="PF26115"/>
    </source>
</evidence>
<name>A0ABX6UY17_9PAST</name>
<organism evidence="2 3">
    <name type="scientific">Rodentibacter haemolyticus</name>
    <dbReference type="NCBI Taxonomy" id="2778911"/>
    <lineage>
        <taxon>Bacteria</taxon>
        <taxon>Pseudomonadati</taxon>
        <taxon>Pseudomonadota</taxon>
        <taxon>Gammaproteobacteria</taxon>
        <taxon>Pasteurellales</taxon>
        <taxon>Pasteurellaceae</taxon>
        <taxon>Rodentibacter</taxon>
    </lineage>
</organism>
<gene>
    <name evidence="2" type="ORF">IHV77_01110</name>
</gene>
<protein>
    <recommendedName>
        <fullName evidence="1">GAPS4 PD-(D/E)XK nuclease domain-containing protein</fullName>
    </recommendedName>
</protein>
<proteinExistence type="predicted"/>
<feature type="domain" description="GAPS4 PD-(D/E)XK nuclease" evidence="1">
    <location>
        <begin position="2"/>
        <end position="170"/>
    </location>
</feature>
<dbReference type="RefSeq" id="WP_194812335.1">
    <property type="nucleotide sequence ID" value="NZ_CP063056.1"/>
</dbReference>
<evidence type="ECO:0000313" key="3">
    <source>
        <dbReference type="Proteomes" id="UP000663069"/>
    </source>
</evidence>